<reference evidence="1" key="1">
    <citation type="submission" date="2012-11" db="EMBL/GenBank/DDBJ databases">
        <title>Dependencies among metagenomic species, viruses, plasmids and units of genetic variation.</title>
        <authorList>
            <person name="Nielsen H.B."/>
            <person name="Almeida M."/>
            <person name="Juncker A.S."/>
            <person name="Rasmussen S."/>
            <person name="Li J."/>
            <person name="Sunagawa S."/>
            <person name="Plichta D."/>
            <person name="Gautier L."/>
            <person name="Le Chatelier E."/>
            <person name="Peletier E."/>
            <person name="Bonde I."/>
            <person name="Nielsen T."/>
            <person name="Manichanh C."/>
            <person name="Arumugam M."/>
            <person name="Batto J."/>
            <person name="Santos M.B.Q.D."/>
            <person name="Blom N."/>
            <person name="Borruel N."/>
            <person name="Burgdorf K.S."/>
            <person name="Boumezbeur F."/>
            <person name="Casellas F."/>
            <person name="Dore J."/>
            <person name="Guarner F."/>
            <person name="Hansen T."/>
            <person name="Hildebrand F."/>
            <person name="Kaas R.S."/>
            <person name="Kennedy S."/>
            <person name="Kristiansen K."/>
            <person name="Kultima J.R."/>
            <person name="Leonard P."/>
            <person name="Levenez F."/>
            <person name="Lund O."/>
            <person name="Moumen B."/>
            <person name="Le Paslier D."/>
            <person name="Pons N."/>
            <person name="Pedersen O."/>
            <person name="Prifti E."/>
            <person name="Qin J."/>
            <person name="Raes J."/>
            <person name="Tap J."/>
            <person name="Tims S."/>
            <person name="Ussery D.W."/>
            <person name="Yamada T."/>
            <person name="MetaHit consortium"/>
            <person name="Renault P."/>
            <person name="Sicheritz-Ponten T."/>
            <person name="Bork P."/>
            <person name="Wang J."/>
            <person name="Brunak S."/>
            <person name="Ehrlich S.D."/>
        </authorList>
    </citation>
    <scope>NUCLEOTIDE SEQUENCE [LARGE SCALE GENOMIC DNA]</scope>
</reference>
<gene>
    <name evidence="1" type="ORF">BN578_00576</name>
</gene>
<evidence type="ECO:0000313" key="1">
    <source>
        <dbReference type="EMBL" id="CDC05044.1"/>
    </source>
</evidence>
<sequence length="87" mass="9662">MRLVDADLAPVYLNEGACEQIKSMPTIDAVHAAGACYCGECSYCIHQPGLKSVEWICIEWHNYCDCGPKIVAPNDFCSYGERKESNE</sequence>
<protein>
    <submittedName>
        <fullName evidence="1">Uncharacterized protein</fullName>
    </submittedName>
</protein>
<name>R6N9N5_9FIRM</name>
<dbReference type="AlphaFoldDB" id="R6N9N5"/>
<evidence type="ECO:0000313" key="2">
    <source>
        <dbReference type="Proteomes" id="UP000018168"/>
    </source>
</evidence>
<dbReference type="EMBL" id="CBEP010000091">
    <property type="protein sequence ID" value="CDC05044.1"/>
    <property type="molecule type" value="Genomic_DNA"/>
</dbReference>
<dbReference type="Proteomes" id="UP000018168">
    <property type="component" value="Unassembled WGS sequence"/>
</dbReference>
<organism evidence="1 2">
    <name type="scientific">[Clostridium] leptum CAG:27</name>
    <dbReference type="NCBI Taxonomy" id="1263068"/>
    <lineage>
        <taxon>Bacteria</taxon>
        <taxon>Bacillati</taxon>
        <taxon>Bacillota</taxon>
        <taxon>Clostridia</taxon>
        <taxon>Eubacteriales</taxon>
        <taxon>Oscillospiraceae</taxon>
        <taxon>Oscillospiraceae incertae sedis</taxon>
    </lineage>
</organism>
<proteinExistence type="predicted"/>
<comment type="caution">
    <text evidence="1">The sequence shown here is derived from an EMBL/GenBank/DDBJ whole genome shotgun (WGS) entry which is preliminary data.</text>
</comment>
<accession>R6N9N5</accession>